<gene>
    <name evidence="9" type="ORF">ACJEBI_00380</name>
</gene>
<comment type="similarity">
    <text evidence="1 4">Belongs to the SIS family. GutQ/KpsF subfamily.</text>
</comment>
<evidence type="ECO:0000256" key="5">
    <source>
        <dbReference type="PROSITE-ProRule" id="PRU00703"/>
    </source>
</evidence>
<dbReference type="SMART" id="SM00116">
    <property type="entry name" value="CBS"/>
    <property type="match status" value="2"/>
</dbReference>
<comment type="caution">
    <text evidence="9">The sequence shown here is derived from an EMBL/GenBank/DDBJ whole genome shotgun (WGS) entry which is preliminary data.</text>
</comment>
<dbReference type="PROSITE" id="PS51371">
    <property type="entry name" value="CBS"/>
    <property type="match status" value="2"/>
</dbReference>
<dbReference type="InterPro" id="IPR000644">
    <property type="entry name" value="CBS_dom"/>
</dbReference>
<dbReference type="EMBL" id="JBJHQH010000001">
    <property type="protein sequence ID" value="MFK9089936.1"/>
    <property type="molecule type" value="Genomic_DNA"/>
</dbReference>
<evidence type="ECO:0000259" key="8">
    <source>
        <dbReference type="PROSITE" id="PS51464"/>
    </source>
</evidence>
<dbReference type="PIRSF" id="PIRSF004692">
    <property type="entry name" value="KdsD_KpsF"/>
    <property type="match status" value="1"/>
</dbReference>
<dbReference type="Gene3D" id="3.40.50.10490">
    <property type="entry name" value="Glucose-6-phosphate isomerase like protein, domain 1"/>
    <property type="match status" value="1"/>
</dbReference>
<dbReference type="Pfam" id="PF00571">
    <property type="entry name" value="CBS"/>
    <property type="match status" value="2"/>
</dbReference>
<dbReference type="InterPro" id="IPR046348">
    <property type="entry name" value="SIS_dom_sf"/>
</dbReference>
<accession>A0ABW8R911</accession>
<dbReference type="PANTHER" id="PTHR42745:SF1">
    <property type="entry name" value="ARABINOSE 5-PHOSPHATE ISOMERASE KDSD"/>
    <property type="match status" value="1"/>
</dbReference>
<dbReference type="PANTHER" id="PTHR42745">
    <property type="match status" value="1"/>
</dbReference>
<dbReference type="InterPro" id="IPR035474">
    <property type="entry name" value="SIS_Kpsf"/>
</dbReference>
<evidence type="ECO:0000256" key="1">
    <source>
        <dbReference type="ARBA" id="ARBA00008165"/>
    </source>
</evidence>
<dbReference type="SUPFAM" id="SSF53697">
    <property type="entry name" value="SIS domain"/>
    <property type="match status" value="1"/>
</dbReference>
<feature type="domain" description="CBS" evidence="7">
    <location>
        <begin position="276"/>
        <end position="327"/>
    </location>
</feature>
<proteinExistence type="inferred from homology"/>
<dbReference type="NCBIfam" id="TIGR00393">
    <property type="entry name" value="kpsF"/>
    <property type="match status" value="1"/>
</dbReference>
<evidence type="ECO:0000256" key="3">
    <source>
        <dbReference type="ARBA" id="ARBA00023122"/>
    </source>
</evidence>
<dbReference type="Proteomes" id="UP001623041">
    <property type="component" value="Unassembled WGS sequence"/>
</dbReference>
<dbReference type="CDD" id="cd04604">
    <property type="entry name" value="CBS_pair_SIS_assoc"/>
    <property type="match status" value="1"/>
</dbReference>
<keyword evidence="2" id="KW-0677">Repeat</keyword>
<sequence length="327" mass="34960">MVRGLLTINKHITVIKEVLAEEAQAIFKLIEDLNQEIAQIIEMILECKGRIIVTGVGKSGIIGRKITATFASTGTPSLFLHPAEGLHGDLGMVTKSDIVLALSNSGESEEVISLIPSIKRIGARLIAFVGNAKSTLANKADHILCIGKVKEACPLGLTPTTSTTLMLTLGDAIAVALLKARNFTSENFAVFHPGGTLGKRLLFSVNSIVEITKKNPTLIKTSTVKDVIFNMTESGLGATSIIDNNGKLVGIITDGDIRRTLAGGSSVIDLPVEELYNKNPTTIKPTSLAVEALNIMEELKINVLPVVNDRNEPIAMIHLHDITKLGF</sequence>
<reference evidence="9 10" key="1">
    <citation type="submission" date="2024-11" db="EMBL/GenBank/DDBJ databases">
        <authorList>
            <person name="Lucas J.A."/>
        </authorList>
    </citation>
    <scope>NUCLEOTIDE SEQUENCE [LARGE SCALE GENOMIC DNA]</scope>
    <source>
        <strain evidence="9 10">Z 5.4</strain>
    </source>
</reference>
<dbReference type="InterPro" id="IPR050986">
    <property type="entry name" value="GutQ/KpsF_isomerases"/>
</dbReference>
<dbReference type="CDD" id="cd05014">
    <property type="entry name" value="SIS_Kpsf"/>
    <property type="match status" value="1"/>
</dbReference>
<evidence type="ECO:0000313" key="9">
    <source>
        <dbReference type="EMBL" id="MFK9089936.1"/>
    </source>
</evidence>
<evidence type="ECO:0000256" key="4">
    <source>
        <dbReference type="PIRNR" id="PIRNR004692"/>
    </source>
</evidence>
<dbReference type="RefSeq" id="WP_406578659.1">
    <property type="nucleotide sequence ID" value="NZ_JBJHQH010000001.1"/>
</dbReference>
<feature type="coiled-coil region" evidence="6">
    <location>
        <begin position="16"/>
        <end position="50"/>
    </location>
</feature>
<name>A0ABW8R911_9BACI</name>
<keyword evidence="3 5" id="KW-0129">CBS domain</keyword>
<dbReference type="Pfam" id="PF01380">
    <property type="entry name" value="SIS"/>
    <property type="match status" value="1"/>
</dbReference>
<keyword evidence="10" id="KW-1185">Reference proteome</keyword>
<dbReference type="InterPro" id="IPR001347">
    <property type="entry name" value="SIS_dom"/>
</dbReference>
<keyword evidence="6" id="KW-0175">Coiled coil</keyword>
<dbReference type="PROSITE" id="PS51464">
    <property type="entry name" value="SIS"/>
    <property type="match status" value="1"/>
</dbReference>
<organism evidence="9 10">
    <name type="scientific">Bacillus salipaludis</name>
    <dbReference type="NCBI Taxonomy" id="2547811"/>
    <lineage>
        <taxon>Bacteria</taxon>
        <taxon>Bacillati</taxon>
        <taxon>Bacillota</taxon>
        <taxon>Bacilli</taxon>
        <taxon>Bacillales</taxon>
        <taxon>Bacillaceae</taxon>
        <taxon>Bacillus</taxon>
    </lineage>
</organism>
<evidence type="ECO:0000313" key="10">
    <source>
        <dbReference type="Proteomes" id="UP001623041"/>
    </source>
</evidence>
<dbReference type="Gene3D" id="3.10.580.10">
    <property type="entry name" value="CBS-domain"/>
    <property type="match status" value="1"/>
</dbReference>
<evidence type="ECO:0000256" key="2">
    <source>
        <dbReference type="ARBA" id="ARBA00022737"/>
    </source>
</evidence>
<dbReference type="InterPro" id="IPR046342">
    <property type="entry name" value="CBS_dom_sf"/>
</dbReference>
<evidence type="ECO:0000256" key="6">
    <source>
        <dbReference type="SAM" id="Coils"/>
    </source>
</evidence>
<evidence type="ECO:0000259" key="7">
    <source>
        <dbReference type="PROSITE" id="PS51371"/>
    </source>
</evidence>
<protein>
    <submittedName>
        <fullName evidence="9">SIS domain-containing protein</fullName>
    </submittedName>
</protein>
<dbReference type="InterPro" id="IPR004800">
    <property type="entry name" value="KdsD/KpsF-type"/>
</dbReference>
<feature type="domain" description="CBS" evidence="7">
    <location>
        <begin position="211"/>
        <end position="270"/>
    </location>
</feature>
<feature type="domain" description="SIS" evidence="8">
    <location>
        <begin position="40"/>
        <end position="183"/>
    </location>
</feature>